<dbReference type="PROSITE" id="PS51375">
    <property type="entry name" value="PPR"/>
    <property type="match status" value="3"/>
</dbReference>
<dbReference type="FunFam" id="1.25.40.10:FF:000470">
    <property type="entry name" value="Pentatricopeptide repeat-containing protein At5g66520"/>
    <property type="match status" value="1"/>
</dbReference>
<feature type="repeat" description="PPR" evidence="2">
    <location>
        <begin position="61"/>
        <end position="95"/>
    </location>
</feature>
<evidence type="ECO:0000256" key="1">
    <source>
        <dbReference type="ARBA" id="ARBA00022737"/>
    </source>
</evidence>
<dbReference type="FunFam" id="1.25.40.10:FF:000242">
    <property type="entry name" value="Pentatricopeptide repeat-containing protein"/>
    <property type="match status" value="1"/>
</dbReference>
<evidence type="ECO:0000256" key="2">
    <source>
        <dbReference type="PROSITE-ProRule" id="PRU00708"/>
    </source>
</evidence>
<dbReference type="EMBL" id="JAXQNO010000001">
    <property type="protein sequence ID" value="KAK4803960.1"/>
    <property type="molecule type" value="Genomic_DNA"/>
</dbReference>
<dbReference type="InterPro" id="IPR002885">
    <property type="entry name" value="PPR_rpt"/>
</dbReference>
<dbReference type="NCBIfam" id="TIGR00756">
    <property type="entry name" value="PPR"/>
    <property type="match status" value="3"/>
</dbReference>
<name>A0AAN7RI84_TRANT</name>
<feature type="repeat" description="PPR" evidence="2">
    <location>
        <begin position="263"/>
        <end position="297"/>
    </location>
</feature>
<dbReference type="Pfam" id="PF13041">
    <property type="entry name" value="PPR_2"/>
    <property type="match status" value="3"/>
</dbReference>
<dbReference type="GO" id="GO:0009451">
    <property type="term" value="P:RNA modification"/>
    <property type="evidence" value="ECO:0007669"/>
    <property type="project" value="InterPro"/>
</dbReference>
<evidence type="ECO:0000313" key="4">
    <source>
        <dbReference type="Proteomes" id="UP001346149"/>
    </source>
</evidence>
<keyword evidence="4" id="KW-1185">Reference proteome</keyword>
<dbReference type="InterPro" id="IPR046960">
    <property type="entry name" value="PPR_At4g14850-like_plant"/>
</dbReference>
<dbReference type="SUPFAM" id="SSF48452">
    <property type="entry name" value="TPR-like"/>
    <property type="match status" value="1"/>
</dbReference>
<feature type="repeat" description="PPR" evidence="2">
    <location>
        <begin position="162"/>
        <end position="196"/>
    </location>
</feature>
<dbReference type="PANTHER" id="PTHR47926:SF391">
    <property type="entry name" value="TETRATRICOPEPTIDE-LIKE HELICAL DOMAIN SUPERFAMILY"/>
    <property type="match status" value="1"/>
</dbReference>
<reference evidence="3 4" key="1">
    <citation type="journal article" date="2023" name="Hortic Res">
        <title>Pangenome of water caltrop reveals structural variations and asymmetric subgenome divergence after allopolyploidization.</title>
        <authorList>
            <person name="Zhang X."/>
            <person name="Chen Y."/>
            <person name="Wang L."/>
            <person name="Yuan Y."/>
            <person name="Fang M."/>
            <person name="Shi L."/>
            <person name="Lu R."/>
            <person name="Comes H.P."/>
            <person name="Ma Y."/>
            <person name="Chen Y."/>
            <person name="Huang G."/>
            <person name="Zhou Y."/>
            <person name="Zheng Z."/>
            <person name="Qiu Y."/>
        </authorList>
    </citation>
    <scope>NUCLEOTIDE SEQUENCE [LARGE SCALE GENOMIC DNA]</scope>
    <source>
        <strain evidence="3">F231</strain>
    </source>
</reference>
<gene>
    <name evidence="3" type="ORF">SAY86_003777</name>
</gene>
<evidence type="ECO:0000313" key="3">
    <source>
        <dbReference type="EMBL" id="KAK4803960.1"/>
    </source>
</evidence>
<dbReference type="Pfam" id="PF20431">
    <property type="entry name" value="E_motif"/>
    <property type="match status" value="1"/>
</dbReference>
<dbReference type="Pfam" id="PF01535">
    <property type="entry name" value="PPR"/>
    <property type="match status" value="2"/>
</dbReference>
<accession>A0AAN7RI84</accession>
<dbReference type="AlphaFoldDB" id="A0AAN7RI84"/>
<dbReference type="Gene3D" id="1.25.40.10">
    <property type="entry name" value="Tetratricopeptide repeat domain"/>
    <property type="match status" value="3"/>
</dbReference>
<protein>
    <recommendedName>
        <fullName evidence="5">Pentatricopeptide repeat-containing protein</fullName>
    </recommendedName>
</protein>
<comment type="caution">
    <text evidence="3">The sequence shown here is derived from an EMBL/GenBank/DDBJ whole genome shotgun (WGS) entry which is preliminary data.</text>
</comment>
<dbReference type="GO" id="GO:0003723">
    <property type="term" value="F:RNA binding"/>
    <property type="evidence" value="ECO:0007669"/>
    <property type="project" value="InterPro"/>
</dbReference>
<dbReference type="PANTHER" id="PTHR47926">
    <property type="entry name" value="PENTATRICOPEPTIDE REPEAT-CONTAINING PROTEIN"/>
    <property type="match status" value="1"/>
</dbReference>
<dbReference type="InterPro" id="IPR046848">
    <property type="entry name" value="E_motif"/>
</dbReference>
<proteinExistence type="predicted"/>
<dbReference type="InterPro" id="IPR011990">
    <property type="entry name" value="TPR-like_helical_dom_sf"/>
</dbReference>
<evidence type="ECO:0008006" key="5">
    <source>
        <dbReference type="Google" id="ProtNLM"/>
    </source>
</evidence>
<dbReference type="Proteomes" id="UP001346149">
    <property type="component" value="Unassembled WGS sequence"/>
</dbReference>
<keyword evidence="1" id="KW-0677">Repeat</keyword>
<organism evidence="3 4">
    <name type="scientific">Trapa natans</name>
    <name type="common">Water chestnut</name>
    <dbReference type="NCBI Taxonomy" id="22666"/>
    <lineage>
        <taxon>Eukaryota</taxon>
        <taxon>Viridiplantae</taxon>
        <taxon>Streptophyta</taxon>
        <taxon>Embryophyta</taxon>
        <taxon>Tracheophyta</taxon>
        <taxon>Spermatophyta</taxon>
        <taxon>Magnoliopsida</taxon>
        <taxon>eudicotyledons</taxon>
        <taxon>Gunneridae</taxon>
        <taxon>Pentapetalae</taxon>
        <taxon>rosids</taxon>
        <taxon>malvids</taxon>
        <taxon>Myrtales</taxon>
        <taxon>Lythraceae</taxon>
        <taxon>Trapa</taxon>
    </lineage>
</organism>
<sequence length="505" mass="56579">MSLFKKCSTMRDLKQAHARIITRGLEQSQFHGGKLVGFCAVSDGGDMDYAVSIFRRFRKPDGFLWNTMIRGFTRSGNQAGAFEYYKEMQSSGFSPDNFTFSFLMKLCGKSMLVLAGEQLHCSALKSGLDSHLFVRNTIMHMYGMFGEIDTARQLFDEMPEPSLVSWNTILDCYVCCNKFEEALNLFSVMFVSGIEPDEATLVVIVSACSELGELSLGRSIHDSIRHGNLTSIISVSNAFINMYSKCGAVKEALATFHDMKVRNTLTWNTIILGLAKHGYADEAMRLFTRMLKERLQRPDGITFLGVLCACSHCGRVEEGMEYFEIMREKFMIQPTIKHYGCMVDMMGRAGLVDEAYRLIQTMSIECNAIVWRALLAACHLHGRVELGNEVMKHLQALEPGHSGDYVLLSSLYAGLGKWNEALEVRRLMHGRRVEKLKPGNSSIGLDPKSENTEVIVPANHTVSTPQISFDVEGCTAIGGCDLAQSTPQKQRWPFQENYELGKIYA</sequence>